<feature type="region of interest" description="Disordered" evidence="3">
    <location>
        <begin position="1003"/>
        <end position="1026"/>
    </location>
</feature>
<evidence type="ECO:0000313" key="6">
    <source>
        <dbReference type="EMBL" id="CAK9118430.1"/>
    </source>
</evidence>
<feature type="transmembrane region" description="Helical" evidence="4">
    <location>
        <begin position="1064"/>
        <end position="1085"/>
    </location>
</feature>
<dbReference type="Proteomes" id="UP001642484">
    <property type="component" value="Unassembled WGS sequence"/>
</dbReference>
<accession>A0ABP0T1Y4</accession>
<keyword evidence="7" id="KW-1185">Reference proteome</keyword>
<evidence type="ECO:0000256" key="3">
    <source>
        <dbReference type="SAM" id="MobiDB-lite"/>
    </source>
</evidence>
<feature type="compositionally biased region" description="Low complexity" evidence="3">
    <location>
        <begin position="175"/>
        <end position="186"/>
    </location>
</feature>
<feature type="compositionally biased region" description="Low complexity" evidence="3">
    <location>
        <begin position="118"/>
        <end position="135"/>
    </location>
</feature>
<dbReference type="SUPFAM" id="SSF82866">
    <property type="entry name" value="Multidrug efflux transporter AcrB transmembrane domain"/>
    <property type="match status" value="1"/>
</dbReference>
<evidence type="ECO:0000256" key="1">
    <source>
        <dbReference type="ARBA" id="ARBA00010118"/>
    </source>
</evidence>
<dbReference type="InterPro" id="IPR006598">
    <property type="entry name" value="CAP10"/>
</dbReference>
<feature type="region of interest" description="Disordered" evidence="3">
    <location>
        <begin position="1282"/>
        <end position="1303"/>
    </location>
</feature>
<gene>
    <name evidence="6" type="ORF">CCMP2556_LOCUS55514</name>
</gene>
<feature type="region of interest" description="Disordered" evidence="3">
    <location>
        <begin position="175"/>
        <end position="195"/>
    </location>
</feature>
<evidence type="ECO:0000313" key="7">
    <source>
        <dbReference type="Proteomes" id="UP001642484"/>
    </source>
</evidence>
<feature type="compositionally biased region" description="Basic and acidic residues" evidence="3">
    <location>
        <begin position="1003"/>
        <end position="1021"/>
    </location>
</feature>
<sequence length="1650" mass="180909">MLRQANLPTCYFLATSAKCTKGYEGEYQWVIELEKGWSPWFPGNEPYYGETDAPVKYTLGRYDFEVHFESDTQGTQTNLTTGKVRRVQKLQKGEPMPAWEGTGIRRRPATGAGGAPPSGGLNSAPATSAAKQAQANREQRRGGYDANKAVQPHALRPQVSQSAYQASPVAAAPVKPKATAARTAPSGPAPAPGGQLTRISLDSLVNCPAIRDYRSLSRPDTPHWIVTLSPISMHLDAEVGELLKPFGVRKMTRVSAQEINFAVSSKKIARCFRALNGVLTIGGRELEVTIRKAVSAERVEPAVGGLQAHQPMIAKDNAKSSMSQFRSEGIPQEKIDSAEEMGANAKSWIEGLPQEEDTSTEEIAVSEKSSMSQFRSEGMPQEKIDSAEEMAANAKSWIEGLPQEEDTSTEEIAVSEKSSMSQFRSEGMPQEKIDGAEEMAANAKSWIEGLPQEGDTSTEEIEVSEMSSMSQFRFEGMPQEETSREEMAKSLLWQLLSEGMGRRFRRGARDVMRSAEVVASRFYRLGSATVVLSPEANATEAPRGHVSRTLVTKRTARNTKTPREEGWQALETGVPERVSIKLDGNSMQPGLMKSAGASLGVYGAGGLQLGGATLLGNFSPSTRRLDEAAGPSAGGVRQLQSVPARKLRGDLGPGLKCGGGRLAEGTVAANKQIDVTVLWGIRAPRTIPLLGPNADRWSFDPTFQMVRLPVATGCCSPVGCRGPVAARAKTTDTAPAELRILRKRPEDLDREKETGWLCPGWEGAKMLMFQWDNKRFPSRNFYPEVIYYAVSNLPMQEQLWIARQPVNDEVVAASLNFYCDFAFDAGAQAVLDFKAKWDAHVDALNAVASTTGNMAWHTAQAEVAIINSTILTIVVAALPGSMENSSASTWGGFACMIIFTAVLGSVRMGSAMVSIRGPPPDPLLALMVLLLVLGVITGLAFFMVVVMGWALGPIEVISLVVFVGYSVTYSLHVAHIYGEEPAEAGVGRRVRFVVRQEGGGSEDRKAEFARTGEGRPHENGRALRGTGSGDTCRCRFRAPPSTPPALEVSNPEVRARKAVLRIGISTLSSTLSTAGASAFLLLATMQIFTKLGLVVLVVSVLSCLASLVAGGSQRGMRWVVRVVLPASLIICGPSNRTWRERCCGRPKVTPGAEGGKVQRWSKVQPARSEKAGASTHPTWHPGDVDLVDVELSLGLSGTGEVMGSSAEVSASQQKMRRVLESETDELVRNLCCLGWSGDGTGTGANDNGLCWSSGEFARYARCCFPRLKELAQAPAPPWMLREIRSDRRGNGNDDPRPRPARDADRLEEDWGHLYCRFRVLGGELHTCNPWQMEVLKHDLSTSGEPWGQYKAMSRALRLLLALDLLPEDLDLFVSMNIYDQDPLPMPVLTKARYVFTQNLLRVPSYELIGPLLDQIRQDLVPIPWDEKEPQLFWRGGMRSFNRCTCRGRHDRFATWPAHWRNFTELLEDGGGSAGSEPPAPCGCIRHITNGSTLELCNRVRLCELSRQHPQLVDAKLAYIPESYETIRARAEERGYVAQYTQPSAQMRYKYLISTDGSTIDDTRIYWMLSTGSLVFKQITPLLGFGITALEPMVHFVPIKEDLSDLVEKLHWARAHDEICRQMAARARDFARSYFTEEQILHYILRVIQRS</sequence>
<comment type="similarity">
    <text evidence="1">Belongs to the glycosyltransferase 90 family.</text>
</comment>
<reference evidence="6 7" key="1">
    <citation type="submission" date="2024-02" db="EMBL/GenBank/DDBJ databases">
        <authorList>
            <person name="Chen Y."/>
            <person name="Shah S."/>
            <person name="Dougan E. K."/>
            <person name="Thang M."/>
            <person name="Chan C."/>
        </authorList>
    </citation>
    <scope>NUCLEOTIDE SEQUENCE [LARGE SCALE GENOMIC DNA]</scope>
</reference>
<keyword evidence="4" id="KW-1133">Transmembrane helix</keyword>
<dbReference type="PANTHER" id="PTHR12203">
    <property type="entry name" value="KDEL LYS-ASP-GLU-LEU CONTAINING - RELATED"/>
    <property type="match status" value="1"/>
</dbReference>
<dbReference type="SMART" id="SM00672">
    <property type="entry name" value="CAP10"/>
    <property type="match status" value="1"/>
</dbReference>
<evidence type="ECO:0000256" key="4">
    <source>
        <dbReference type="SAM" id="Phobius"/>
    </source>
</evidence>
<dbReference type="InterPro" id="IPR051091">
    <property type="entry name" value="O-Glucosyltr/Glycosyltrsf_90"/>
</dbReference>
<feature type="transmembrane region" description="Helical" evidence="4">
    <location>
        <begin position="890"/>
        <end position="911"/>
    </location>
</feature>
<dbReference type="Pfam" id="PF05686">
    <property type="entry name" value="Glyco_transf_90"/>
    <property type="match status" value="1"/>
</dbReference>
<protein>
    <recommendedName>
        <fullName evidence="5">Glycosyl transferase CAP10 domain-containing protein</fullName>
    </recommendedName>
</protein>
<keyword evidence="4" id="KW-0472">Membrane</keyword>
<feature type="region of interest" description="Disordered" evidence="3">
    <location>
        <begin position="88"/>
        <end position="144"/>
    </location>
</feature>
<name>A0ABP0T1Y4_9DINO</name>
<feature type="transmembrane region" description="Helical" evidence="4">
    <location>
        <begin position="956"/>
        <end position="978"/>
    </location>
</feature>
<organism evidence="6 7">
    <name type="scientific">Durusdinium trenchii</name>
    <dbReference type="NCBI Taxonomy" id="1381693"/>
    <lineage>
        <taxon>Eukaryota</taxon>
        <taxon>Sar</taxon>
        <taxon>Alveolata</taxon>
        <taxon>Dinophyceae</taxon>
        <taxon>Suessiales</taxon>
        <taxon>Symbiodiniaceae</taxon>
        <taxon>Durusdinium</taxon>
    </lineage>
</organism>
<feature type="transmembrane region" description="Helical" evidence="4">
    <location>
        <begin position="923"/>
        <end position="950"/>
    </location>
</feature>
<proteinExistence type="inferred from homology"/>
<dbReference type="Gene3D" id="1.20.1640.10">
    <property type="entry name" value="Multidrug efflux transporter AcrB transmembrane domain"/>
    <property type="match status" value="1"/>
</dbReference>
<dbReference type="PANTHER" id="PTHR12203:SF35">
    <property type="entry name" value="PROTEIN O-GLUCOSYLTRANSFERASE 1"/>
    <property type="match status" value="1"/>
</dbReference>
<evidence type="ECO:0000256" key="2">
    <source>
        <dbReference type="ARBA" id="ARBA00022679"/>
    </source>
</evidence>
<evidence type="ECO:0000259" key="5">
    <source>
        <dbReference type="SMART" id="SM00672"/>
    </source>
</evidence>
<feature type="transmembrane region" description="Helical" evidence="4">
    <location>
        <begin position="1091"/>
        <end position="1111"/>
    </location>
</feature>
<feature type="domain" description="Glycosyl transferase CAP10" evidence="5">
    <location>
        <begin position="1367"/>
        <end position="1649"/>
    </location>
</feature>
<keyword evidence="2" id="KW-0808">Transferase</keyword>
<dbReference type="EMBL" id="CAXAMN010029016">
    <property type="protein sequence ID" value="CAK9118430.1"/>
    <property type="molecule type" value="Genomic_DNA"/>
</dbReference>
<comment type="caution">
    <text evidence="6">The sequence shown here is derived from an EMBL/GenBank/DDBJ whole genome shotgun (WGS) entry which is preliminary data.</text>
</comment>
<keyword evidence="4" id="KW-0812">Transmembrane</keyword>